<accession>A0ABP4RN86</accession>
<sequence>MDFGYWGCHHRGVDPINPQAVPEWRSSDVYTDLEHAVTDYAEAMTATPERRPA</sequence>
<dbReference type="Proteomes" id="UP001501319">
    <property type="component" value="Unassembled WGS sequence"/>
</dbReference>
<comment type="caution">
    <text evidence="1">The sequence shown here is derived from an EMBL/GenBank/DDBJ whole genome shotgun (WGS) entry which is preliminary data.</text>
</comment>
<dbReference type="SUPFAM" id="SSF69118">
    <property type="entry name" value="AhpD-like"/>
    <property type="match status" value="1"/>
</dbReference>
<gene>
    <name evidence="1" type="ORF">GCM10009744_54890</name>
</gene>
<dbReference type="EMBL" id="BAAANE010000010">
    <property type="protein sequence ID" value="GAA1655436.1"/>
    <property type="molecule type" value="Genomic_DNA"/>
</dbReference>
<evidence type="ECO:0000313" key="1">
    <source>
        <dbReference type="EMBL" id="GAA1655436.1"/>
    </source>
</evidence>
<dbReference type="Gene3D" id="1.20.1290.10">
    <property type="entry name" value="AhpD-like"/>
    <property type="match status" value="1"/>
</dbReference>
<reference evidence="2" key="1">
    <citation type="journal article" date="2019" name="Int. J. Syst. Evol. Microbiol.">
        <title>The Global Catalogue of Microorganisms (GCM) 10K type strain sequencing project: providing services to taxonomists for standard genome sequencing and annotation.</title>
        <authorList>
            <consortium name="The Broad Institute Genomics Platform"/>
            <consortium name="The Broad Institute Genome Sequencing Center for Infectious Disease"/>
            <person name="Wu L."/>
            <person name="Ma J."/>
        </authorList>
    </citation>
    <scope>NUCLEOTIDE SEQUENCE [LARGE SCALE GENOMIC DNA]</scope>
    <source>
        <strain evidence="2">JCM 14306</strain>
    </source>
</reference>
<dbReference type="InterPro" id="IPR029032">
    <property type="entry name" value="AhpD-like"/>
</dbReference>
<organism evidence="1 2">
    <name type="scientific">Kribbella alba</name>
    <dbReference type="NCBI Taxonomy" id="190197"/>
    <lineage>
        <taxon>Bacteria</taxon>
        <taxon>Bacillati</taxon>
        <taxon>Actinomycetota</taxon>
        <taxon>Actinomycetes</taxon>
        <taxon>Propionibacteriales</taxon>
        <taxon>Kribbellaceae</taxon>
        <taxon>Kribbella</taxon>
    </lineage>
</organism>
<keyword evidence="2" id="KW-1185">Reference proteome</keyword>
<dbReference type="RefSeq" id="WP_344115138.1">
    <property type="nucleotide sequence ID" value="NZ_BAAANE010000010.1"/>
</dbReference>
<evidence type="ECO:0000313" key="2">
    <source>
        <dbReference type="Proteomes" id="UP001501319"/>
    </source>
</evidence>
<protein>
    <submittedName>
        <fullName evidence="1">Uncharacterized protein</fullName>
    </submittedName>
</protein>
<name>A0ABP4RN86_9ACTN</name>
<proteinExistence type="predicted"/>